<dbReference type="Pfam" id="PF04417">
    <property type="entry name" value="DUF501"/>
    <property type="match status" value="1"/>
</dbReference>
<dbReference type="PANTHER" id="PTHR37163:SF1">
    <property type="entry name" value="DUF501 DOMAIN-CONTAINING PROTEIN"/>
    <property type="match status" value="1"/>
</dbReference>
<dbReference type="EMBL" id="CAEZSU010000008">
    <property type="protein sequence ID" value="CAB4540194.1"/>
    <property type="molecule type" value="Genomic_DNA"/>
</dbReference>
<gene>
    <name evidence="1" type="ORF">UFOPK1495_00148</name>
</gene>
<dbReference type="InterPro" id="IPR007511">
    <property type="entry name" value="DUF501"/>
</dbReference>
<evidence type="ECO:0000313" key="1">
    <source>
        <dbReference type="EMBL" id="CAB4540194.1"/>
    </source>
</evidence>
<dbReference type="AlphaFoldDB" id="A0A6J6BN80"/>
<protein>
    <submittedName>
        <fullName evidence="1">Unannotated protein</fullName>
    </submittedName>
</protein>
<dbReference type="PANTHER" id="PTHR37163">
    <property type="entry name" value="CONSERVED PROTEIN"/>
    <property type="match status" value="1"/>
</dbReference>
<proteinExistence type="predicted"/>
<reference evidence="1" key="1">
    <citation type="submission" date="2020-05" db="EMBL/GenBank/DDBJ databases">
        <authorList>
            <person name="Chiriac C."/>
            <person name="Salcher M."/>
            <person name="Ghai R."/>
            <person name="Kavagutti S V."/>
        </authorList>
    </citation>
    <scope>NUCLEOTIDE SEQUENCE</scope>
</reference>
<accession>A0A6J6BN80</accession>
<organism evidence="1">
    <name type="scientific">freshwater metagenome</name>
    <dbReference type="NCBI Taxonomy" id="449393"/>
    <lineage>
        <taxon>unclassified sequences</taxon>
        <taxon>metagenomes</taxon>
        <taxon>ecological metagenomes</taxon>
    </lineage>
</organism>
<sequence>MTTVADDRARVAELLGRAPMGEFEVVVRRSNGDPAVLRNDPILPDGTPMPTLYWLCDPSVRSAIGTIESDGGVRAAEAELGLEAISAAHAAYAAERDQAMPDDHEGPAPYGGVGGTREGLKCLHAHYAHWLAGGDDPVGEWTNTQLIERGLLPIDAPKRVER</sequence>
<name>A0A6J6BN80_9ZZZZ</name>